<feature type="domain" description="ABC transmembrane type-2" evidence="2">
    <location>
        <begin position="24"/>
        <end position="259"/>
    </location>
</feature>
<evidence type="ECO:0000313" key="4">
    <source>
        <dbReference type="Proteomes" id="UP000226592"/>
    </source>
</evidence>
<name>A0A2D6LZV8_9ARCH</name>
<organism evidence="3 4">
    <name type="scientific">Candidatus Iainarchaeum sp</name>
    <dbReference type="NCBI Taxonomy" id="3101447"/>
    <lineage>
        <taxon>Archaea</taxon>
        <taxon>Candidatus Iainarchaeota</taxon>
        <taxon>Candidatus Iainarchaeia</taxon>
        <taxon>Candidatus Iainarchaeales</taxon>
        <taxon>Candidatus Iainarchaeaceae</taxon>
        <taxon>Candidatus Iainarchaeum</taxon>
    </lineage>
</organism>
<protein>
    <recommendedName>
        <fullName evidence="2">ABC transmembrane type-2 domain-containing protein</fullName>
    </recommendedName>
</protein>
<gene>
    <name evidence="3" type="ORF">CL943_00220</name>
</gene>
<feature type="transmembrane region" description="Helical" evidence="1">
    <location>
        <begin position="237"/>
        <end position="256"/>
    </location>
</feature>
<dbReference type="InterPro" id="IPR047817">
    <property type="entry name" value="ABC2_TM_bact-type"/>
</dbReference>
<accession>A0A2D6LZV8</accession>
<dbReference type="Proteomes" id="UP000226592">
    <property type="component" value="Unassembled WGS sequence"/>
</dbReference>
<dbReference type="InterPro" id="IPR051784">
    <property type="entry name" value="Nod_factor_ABC_transporter"/>
</dbReference>
<keyword evidence="1" id="KW-0812">Transmembrane</keyword>
<feature type="transmembrane region" description="Helical" evidence="1">
    <location>
        <begin position="115"/>
        <end position="137"/>
    </location>
</feature>
<evidence type="ECO:0000259" key="2">
    <source>
        <dbReference type="PROSITE" id="PS51012"/>
    </source>
</evidence>
<comment type="caution">
    <text evidence="3">The sequence shown here is derived from an EMBL/GenBank/DDBJ whole genome shotgun (WGS) entry which is preliminary data.</text>
</comment>
<dbReference type="PROSITE" id="PS51012">
    <property type="entry name" value="ABC_TM2"/>
    <property type="match status" value="1"/>
</dbReference>
<dbReference type="AlphaFoldDB" id="A0A2D6LZV8"/>
<feature type="transmembrane region" description="Helical" evidence="1">
    <location>
        <begin position="34"/>
        <end position="52"/>
    </location>
</feature>
<dbReference type="PANTHER" id="PTHR43229">
    <property type="entry name" value="NODULATION PROTEIN J"/>
    <property type="match status" value="1"/>
</dbReference>
<keyword evidence="1" id="KW-0472">Membrane</keyword>
<evidence type="ECO:0000313" key="3">
    <source>
        <dbReference type="EMBL" id="MAG21715.1"/>
    </source>
</evidence>
<reference evidence="4" key="1">
    <citation type="submission" date="2017-09" db="EMBL/GenBank/DDBJ databases">
        <title>The Reconstruction of 2,631 Draft Metagenome-Assembled Genomes from the Global Oceans.</title>
        <authorList>
            <person name="Tully B.J."/>
            <person name="Graham E.D."/>
            <person name="Heidelberg J.F."/>
        </authorList>
    </citation>
    <scope>NUCLEOTIDE SEQUENCE [LARGE SCALE GENOMIC DNA]</scope>
</reference>
<feature type="transmembrane region" description="Helical" evidence="1">
    <location>
        <begin position="178"/>
        <end position="199"/>
    </location>
</feature>
<feature type="transmembrane region" description="Helical" evidence="1">
    <location>
        <begin position="144"/>
        <end position="166"/>
    </location>
</feature>
<sequence length="268" mass="29879">MNIINDMLAIAEKEIKLSLRFKIPFFTGSMVEPFIRIAPFLLVYFGFFSAGAQSFGGVTESNFVVFLILGMLIDLVLVEGYTRLYIRFMEEKYWQTIEAMLLAPINKLSLLGGQALSLLVGLFPSMLLFLGVSFVLIPTTIQNIILSIAVVAMVMSIALSIGLIYASSALFNENFDPLFKYARVGLVFISCFYYPITIFDTIPVLSLLKPIVIANPLYQAITIIRSAWIYGTIEVASVAYVAAFAIIAPLLAVFIFNKLWKKLNIQGY</sequence>
<keyword evidence="1" id="KW-1133">Transmembrane helix</keyword>
<feature type="transmembrane region" description="Helical" evidence="1">
    <location>
        <begin position="64"/>
        <end position="86"/>
    </location>
</feature>
<evidence type="ECO:0000256" key="1">
    <source>
        <dbReference type="SAM" id="Phobius"/>
    </source>
</evidence>
<dbReference type="EMBL" id="NZBU01000001">
    <property type="protein sequence ID" value="MAG21715.1"/>
    <property type="molecule type" value="Genomic_DNA"/>
</dbReference>
<dbReference type="PANTHER" id="PTHR43229:SF2">
    <property type="entry name" value="NODULATION PROTEIN J"/>
    <property type="match status" value="1"/>
</dbReference>
<proteinExistence type="predicted"/>